<evidence type="ECO:0000256" key="5">
    <source>
        <dbReference type="ARBA" id="ARBA00043266"/>
    </source>
</evidence>
<keyword evidence="5" id="KW-0391">Immunity</keyword>
<dbReference type="AlphaFoldDB" id="A0A8C5M366"/>
<dbReference type="InterPro" id="IPR013783">
    <property type="entry name" value="Ig-like_fold"/>
</dbReference>
<evidence type="ECO:0000259" key="6">
    <source>
        <dbReference type="PROSITE" id="PS50835"/>
    </source>
</evidence>
<keyword evidence="1" id="KW-0732">Signal</keyword>
<dbReference type="InterPro" id="IPR003599">
    <property type="entry name" value="Ig_sub"/>
</dbReference>
<dbReference type="SMART" id="SM00409">
    <property type="entry name" value="IG"/>
    <property type="match status" value="1"/>
</dbReference>
<evidence type="ECO:0000256" key="4">
    <source>
        <dbReference type="ARBA" id="ARBA00023319"/>
    </source>
</evidence>
<evidence type="ECO:0000313" key="8">
    <source>
        <dbReference type="Proteomes" id="UP000694569"/>
    </source>
</evidence>
<dbReference type="GO" id="GO:0002250">
    <property type="term" value="P:adaptive immune response"/>
    <property type="evidence" value="ECO:0007669"/>
    <property type="project" value="UniProtKB-KW"/>
</dbReference>
<evidence type="ECO:0000256" key="2">
    <source>
        <dbReference type="ARBA" id="ARBA00023130"/>
    </source>
</evidence>
<feature type="domain" description="Ig-like" evidence="6">
    <location>
        <begin position="20"/>
        <end position="124"/>
    </location>
</feature>
<organism evidence="7 8">
    <name type="scientific">Leptobrachium leishanense</name>
    <name type="common">Leishan spiny toad</name>
    <dbReference type="NCBI Taxonomy" id="445787"/>
    <lineage>
        <taxon>Eukaryota</taxon>
        <taxon>Metazoa</taxon>
        <taxon>Chordata</taxon>
        <taxon>Craniata</taxon>
        <taxon>Vertebrata</taxon>
        <taxon>Euteleostomi</taxon>
        <taxon>Amphibia</taxon>
        <taxon>Batrachia</taxon>
        <taxon>Anura</taxon>
        <taxon>Pelobatoidea</taxon>
        <taxon>Megophryidae</taxon>
        <taxon>Leptobrachium</taxon>
    </lineage>
</organism>
<sequence length="144" mass="16111">RITRKYYFILTLYRFQSTVPVIGNSVHSEKSFVSGDLGQSITLSCTYYTSSDTPYLFWYRGLKSYGNIKYEGKFPSGKFHSETSDTHAHLTITSLTQEDSALYLCAFSDGIVHSPGNSQGFHLSLNSPVCLHRIPISPNSEAII</sequence>
<name>A0A8C5M366_9ANUR</name>
<dbReference type="PANTHER" id="PTHR19367">
    <property type="entry name" value="T-CELL RECEPTOR ALPHA CHAIN V REGION"/>
    <property type="match status" value="1"/>
</dbReference>
<dbReference type="SMART" id="SM00406">
    <property type="entry name" value="IGv"/>
    <property type="match status" value="1"/>
</dbReference>
<dbReference type="InterPro" id="IPR051287">
    <property type="entry name" value="TCR_variable_region"/>
</dbReference>
<proteinExistence type="predicted"/>
<keyword evidence="4" id="KW-0393">Immunoglobulin domain</keyword>
<protein>
    <recommendedName>
        <fullName evidence="6">Ig-like domain-containing protein</fullName>
    </recommendedName>
</protein>
<reference evidence="7" key="2">
    <citation type="submission" date="2025-09" db="UniProtKB">
        <authorList>
            <consortium name="Ensembl"/>
        </authorList>
    </citation>
    <scope>IDENTIFICATION</scope>
</reference>
<dbReference type="PANTHER" id="PTHR19367:SF18">
    <property type="entry name" value="T CELL RECEPTOR ALPHA VARIABLE 16"/>
    <property type="match status" value="1"/>
</dbReference>
<evidence type="ECO:0000256" key="1">
    <source>
        <dbReference type="ARBA" id="ARBA00022729"/>
    </source>
</evidence>
<keyword evidence="5" id="KW-1279">T cell receptor</keyword>
<dbReference type="Pfam" id="PF07686">
    <property type="entry name" value="V-set"/>
    <property type="match status" value="1"/>
</dbReference>
<keyword evidence="2" id="KW-1064">Adaptive immunity</keyword>
<dbReference type="InterPro" id="IPR013106">
    <property type="entry name" value="Ig_V-set"/>
</dbReference>
<evidence type="ECO:0000256" key="3">
    <source>
        <dbReference type="ARBA" id="ARBA00023170"/>
    </source>
</evidence>
<dbReference type="GO" id="GO:0042101">
    <property type="term" value="C:T cell receptor complex"/>
    <property type="evidence" value="ECO:0007669"/>
    <property type="project" value="UniProtKB-KW"/>
</dbReference>
<dbReference type="Gene3D" id="2.60.40.10">
    <property type="entry name" value="Immunoglobulins"/>
    <property type="match status" value="1"/>
</dbReference>
<dbReference type="GeneTree" id="ENSGT00830000128446"/>
<dbReference type="PROSITE" id="PS50835">
    <property type="entry name" value="IG_LIKE"/>
    <property type="match status" value="1"/>
</dbReference>
<dbReference type="InterPro" id="IPR007110">
    <property type="entry name" value="Ig-like_dom"/>
</dbReference>
<dbReference type="InterPro" id="IPR036179">
    <property type="entry name" value="Ig-like_dom_sf"/>
</dbReference>
<accession>A0A8C5M366</accession>
<dbReference type="SUPFAM" id="SSF48726">
    <property type="entry name" value="Immunoglobulin"/>
    <property type="match status" value="1"/>
</dbReference>
<keyword evidence="3" id="KW-0675">Receptor</keyword>
<keyword evidence="8" id="KW-1185">Reference proteome</keyword>
<dbReference type="Proteomes" id="UP000694569">
    <property type="component" value="Unplaced"/>
</dbReference>
<dbReference type="Ensembl" id="ENSLLET00000009151.1">
    <property type="protein sequence ID" value="ENSLLEP00000008805.1"/>
    <property type="gene ID" value="ENSLLEG00000005620.1"/>
</dbReference>
<evidence type="ECO:0000313" key="7">
    <source>
        <dbReference type="Ensembl" id="ENSLLEP00000008805.1"/>
    </source>
</evidence>
<reference evidence="7" key="1">
    <citation type="submission" date="2025-08" db="UniProtKB">
        <authorList>
            <consortium name="Ensembl"/>
        </authorList>
    </citation>
    <scope>IDENTIFICATION</scope>
</reference>